<dbReference type="InterPro" id="IPR018958">
    <property type="entry name" value="Knr4/Smi1-like_dom"/>
</dbReference>
<proteinExistence type="predicted"/>
<dbReference type="InterPro" id="IPR037883">
    <property type="entry name" value="Knr4/Smi1-like_sf"/>
</dbReference>
<reference evidence="2 3" key="1">
    <citation type="submission" date="2016-08" db="EMBL/GenBank/DDBJ databases">
        <title>Hymenobacter coccineus sp. nov., Hymenobacter lapidarius sp. nov. and Hymenobacter glacialis sp. nov., isolated from Antarctic soil.</title>
        <authorList>
            <person name="Sedlacek I."/>
            <person name="Kralova S."/>
            <person name="Kyrova K."/>
            <person name="Maslanova I."/>
            <person name="Stankova E."/>
            <person name="Vrbovska V."/>
            <person name="Nemec M."/>
            <person name="Bartak M."/>
            <person name="Svec P."/>
            <person name="Busse H.-J."/>
            <person name="Pantucek R."/>
        </authorList>
    </citation>
    <scope>NUCLEOTIDE SEQUENCE [LARGE SCALE GENOMIC DNA]</scope>
    <source>
        <strain evidence="2 3">CCM 8643</strain>
    </source>
</reference>
<evidence type="ECO:0000259" key="1">
    <source>
        <dbReference type="Pfam" id="PF09346"/>
    </source>
</evidence>
<evidence type="ECO:0000313" key="2">
    <source>
        <dbReference type="EMBL" id="OGX81639.1"/>
    </source>
</evidence>
<dbReference type="RefSeq" id="WP_070730557.1">
    <property type="nucleotide sequence ID" value="NZ_MDZB01000159.1"/>
</dbReference>
<dbReference type="AlphaFoldDB" id="A0A1G1SSN6"/>
<sequence length="166" mass="19141">MDEPDDLLWAKQHWQQAGTIALQIASEAEIARFAMAHRVQLPADLVRYFALVNGTGGEYDEPFFCFNSLAEVQSVAERFHDYHGVPKYSDLLHMWPEHQQFYVFADHMIHLFAYAIRLDTFSASTNPVFVLCGGKYQPIAESFTEFLALYKRDSAVLYMGDEEFEE</sequence>
<name>A0A1G1SSN6_9BACT</name>
<protein>
    <recommendedName>
        <fullName evidence="1">Knr4/Smi1-like domain-containing protein</fullName>
    </recommendedName>
</protein>
<organism evidence="2 3">
    <name type="scientific">Hymenobacter lapidarius</name>
    <dbReference type="NCBI Taxonomy" id="1908237"/>
    <lineage>
        <taxon>Bacteria</taxon>
        <taxon>Pseudomonadati</taxon>
        <taxon>Bacteroidota</taxon>
        <taxon>Cytophagia</taxon>
        <taxon>Cytophagales</taxon>
        <taxon>Hymenobacteraceae</taxon>
        <taxon>Hymenobacter</taxon>
    </lineage>
</organism>
<comment type="caution">
    <text evidence="2">The sequence shown here is derived from an EMBL/GenBank/DDBJ whole genome shotgun (WGS) entry which is preliminary data.</text>
</comment>
<dbReference type="SUPFAM" id="SSF160631">
    <property type="entry name" value="SMI1/KNR4-like"/>
    <property type="match status" value="1"/>
</dbReference>
<dbReference type="Gene3D" id="3.40.1580.10">
    <property type="entry name" value="SMI1/KNR4-like"/>
    <property type="match status" value="1"/>
</dbReference>
<dbReference type="Pfam" id="PF09346">
    <property type="entry name" value="SMI1_KNR4"/>
    <property type="match status" value="1"/>
</dbReference>
<dbReference type="OrthoDB" id="877855at2"/>
<dbReference type="Proteomes" id="UP000176294">
    <property type="component" value="Unassembled WGS sequence"/>
</dbReference>
<evidence type="ECO:0000313" key="3">
    <source>
        <dbReference type="Proteomes" id="UP000176294"/>
    </source>
</evidence>
<gene>
    <name evidence="2" type="ORF">BEN47_19090</name>
</gene>
<keyword evidence="3" id="KW-1185">Reference proteome</keyword>
<accession>A0A1G1SSN6</accession>
<dbReference type="EMBL" id="MDZB01000159">
    <property type="protein sequence ID" value="OGX81639.1"/>
    <property type="molecule type" value="Genomic_DNA"/>
</dbReference>
<feature type="domain" description="Knr4/Smi1-like" evidence="1">
    <location>
        <begin position="25"/>
        <end position="148"/>
    </location>
</feature>